<dbReference type="SUPFAM" id="SSF46785">
    <property type="entry name" value="Winged helix' DNA-binding domain"/>
    <property type="match status" value="1"/>
</dbReference>
<proteinExistence type="predicted"/>
<sequence>MFARGVRDLVKKQWVRIVDELKLSGGLPVPELQRRLGGSYMGIKDQCEALRKRGYLETWRIPRKGIGRPEIMYRLTEKASCLFPDAGGGLSVALLDAARHLFGDTAPERMLLQHFQKLREDWQPKISKAKSLVEKATLLSALREKEGCFGRCKYDPDQGFRIEEYHHPLQPIFDLYPNAIQFELRMMEELLGSKVIRREVPGGRGGPARVDYEVATLGVRAD</sequence>
<evidence type="ECO:0000313" key="2">
    <source>
        <dbReference type="Proteomes" id="UP001374893"/>
    </source>
</evidence>
<keyword evidence="2" id="KW-1185">Reference proteome</keyword>
<name>A0ABN6H7A8_9BACT</name>
<dbReference type="InterPro" id="IPR036390">
    <property type="entry name" value="WH_DNA-bd_sf"/>
</dbReference>
<dbReference type="RefSeq" id="WP_338686187.1">
    <property type="nucleotide sequence ID" value="NZ_AP024702.1"/>
</dbReference>
<accession>A0ABN6H7A8</accession>
<organism evidence="1 2">
    <name type="scientific">Haloferula helveola</name>
    <dbReference type="NCBI Taxonomy" id="490095"/>
    <lineage>
        <taxon>Bacteria</taxon>
        <taxon>Pseudomonadati</taxon>
        <taxon>Verrucomicrobiota</taxon>
        <taxon>Verrucomicrobiia</taxon>
        <taxon>Verrucomicrobiales</taxon>
        <taxon>Verrucomicrobiaceae</taxon>
        <taxon>Haloferula</taxon>
    </lineage>
</organism>
<gene>
    <name evidence="1" type="ORF">HAHE_34480</name>
</gene>
<reference evidence="1 2" key="1">
    <citation type="submission" date="2021-06" db="EMBL/GenBank/DDBJ databases">
        <title>Complete genome of Haloferula helveola possessing various polysaccharide degrading enzymes.</title>
        <authorList>
            <person name="Takami H."/>
            <person name="Huang C."/>
            <person name="Hamasaki K."/>
        </authorList>
    </citation>
    <scope>NUCLEOTIDE SEQUENCE [LARGE SCALE GENOMIC DNA]</scope>
    <source>
        <strain evidence="1 2">CN-1</strain>
    </source>
</reference>
<dbReference type="EMBL" id="AP024702">
    <property type="protein sequence ID" value="BCX49540.1"/>
    <property type="molecule type" value="Genomic_DNA"/>
</dbReference>
<protein>
    <submittedName>
        <fullName evidence="1">Transcriptional regulator</fullName>
    </submittedName>
</protein>
<dbReference type="Proteomes" id="UP001374893">
    <property type="component" value="Chromosome"/>
</dbReference>
<evidence type="ECO:0000313" key="1">
    <source>
        <dbReference type="EMBL" id="BCX49540.1"/>
    </source>
</evidence>